<organism evidence="4 5">
    <name type="scientific">Aphanomyces stellatus</name>
    <dbReference type="NCBI Taxonomy" id="120398"/>
    <lineage>
        <taxon>Eukaryota</taxon>
        <taxon>Sar</taxon>
        <taxon>Stramenopiles</taxon>
        <taxon>Oomycota</taxon>
        <taxon>Saprolegniomycetes</taxon>
        <taxon>Saprolegniales</taxon>
        <taxon>Verrucalvaceae</taxon>
        <taxon>Aphanomyces</taxon>
    </lineage>
</organism>
<dbReference type="InterPro" id="IPR050302">
    <property type="entry name" value="Rab_GAP_TBC_domain"/>
</dbReference>
<reference evidence="3" key="2">
    <citation type="submission" date="2019-06" db="EMBL/GenBank/DDBJ databases">
        <title>Genomics analysis of Aphanomyces spp. identifies a new class of oomycete effector associated with host adaptation.</title>
        <authorList>
            <person name="Gaulin E."/>
        </authorList>
    </citation>
    <scope>NUCLEOTIDE SEQUENCE</scope>
    <source>
        <strain evidence="3">CBS 578.67</strain>
    </source>
</reference>
<evidence type="ECO:0000313" key="4">
    <source>
        <dbReference type="EMBL" id="VFT85456.1"/>
    </source>
</evidence>
<dbReference type="Pfam" id="PF00566">
    <property type="entry name" value="RabGAP-TBC"/>
    <property type="match status" value="1"/>
</dbReference>
<dbReference type="Gene3D" id="1.10.472.80">
    <property type="entry name" value="Ypt/Rab-GAP domain of gyp1p, domain 3"/>
    <property type="match status" value="1"/>
</dbReference>
<feature type="coiled-coil region" evidence="1">
    <location>
        <begin position="483"/>
        <end position="510"/>
    </location>
</feature>
<dbReference type="Gene3D" id="1.10.8.270">
    <property type="entry name" value="putative rabgap domain of human tbc1 domain family member 14 like domains"/>
    <property type="match status" value="1"/>
</dbReference>
<dbReference type="SMART" id="SM00164">
    <property type="entry name" value="TBC"/>
    <property type="match status" value="1"/>
</dbReference>
<protein>
    <submittedName>
        <fullName evidence="4">Aste57867_8570 protein</fullName>
    </submittedName>
</protein>
<dbReference type="InterPro" id="IPR000195">
    <property type="entry name" value="Rab-GAP-TBC_dom"/>
</dbReference>
<dbReference type="EMBL" id="VJMH01005106">
    <property type="protein sequence ID" value="KAF0700922.1"/>
    <property type="molecule type" value="Genomic_DNA"/>
</dbReference>
<proteinExistence type="predicted"/>
<dbReference type="PANTHER" id="PTHR47219">
    <property type="entry name" value="RAB GTPASE-ACTIVATING PROTEIN 1-LIKE"/>
    <property type="match status" value="1"/>
</dbReference>
<name>A0A485KKL4_9STRA</name>
<dbReference type="AlphaFoldDB" id="A0A485KKL4"/>
<dbReference type="Proteomes" id="UP000332933">
    <property type="component" value="Unassembled WGS sequence"/>
</dbReference>
<evidence type="ECO:0000256" key="1">
    <source>
        <dbReference type="SAM" id="Coils"/>
    </source>
</evidence>
<dbReference type="PROSITE" id="PS50086">
    <property type="entry name" value="TBC_RABGAP"/>
    <property type="match status" value="1"/>
</dbReference>
<keyword evidence="5" id="KW-1185">Reference proteome</keyword>
<dbReference type="PANTHER" id="PTHR47219:SF9">
    <property type="entry name" value="GTPASE ACTIVATING PROTEIN AND CENTROSOME-ASSOCIATED, ISOFORM B"/>
    <property type="match status" value="1"/>
</dbReference>
<dbReference type="InterPro" id="IPR035969">
    <property type="entry name" value="Rab-GAP_TBC_sf"/>
</dbReference>
<dbReference type="SUPFAM" id="SSF47923">
    <property type="entry name" value="Ypt/Rab-GAP domain of gyp1p"/>
    <property type="match status" value="2"/>
</dbReference>
<evidence type="ECO:0000313" key="5">
    <source>
        <dbReference type="Proteomes" id="UP000332933"/>
    </source>
</evidence>
<keyword evidence="1" id="KW-0175">Coiled coil</keyword>
<accession>A0A485KKL4</accession>
<dbReference type="OrthoDB" id="159449at2759"/>
<evidence type="ECO:0000259" key="2">
    <source>
        <dbReference type="PROSITE" id="PS50086"/>
    </source>
</evidence>
<reference evidence="4 5" key="1">
    <citation type="submission" date="2019-03" db="EMBL/GenBank/DDBJ databases">
        <authorList>
            <person name="Gaulin E."/>
            <person name="Dumas B."/>
        </authorList>
    </citation>
    <scope>NUCLEOTIDE SEQUENCE [LARGE SCALE GENOMIC DNA]</scope>
    <source>
        <strain evidence="4">CBS 568.67</strain>
    </source>
</reference>
<dbReference type="GO" id="GO:0031267">
    <property type="term" value="F:small GTPase binding"/>
    <property type="evidence" value="ECO:0007669"/>
    <property type="project" value="TreeGrafter"/>
</dbReference>
<evidence type="ECO:0000313" key="3">
    <source>
        <dbReference type="EMBL" id="KAF0700922.1"/>
    </source>
</evidence>
<feature type="domain" description="Rab-GAP TBC" evidence="2">
    <location>
        <begin position="75"/>
        <end position="280"/>
    </location>
</feature>
<sequence length="558" mass="63540">MPRFDDAGGLGGCVGAQMKAHQEGADKLARQDRRSIVRLGEEALVVLAETGWAVSTVVVLLLSRRPRLMRKFKDGIPSTMRRQWWVYLAWTSNPTPKSILDRRPFLDLLGHRTNIRPALETTGLDGEILRDLDRTFPTEPFFYPTADGTRLLANVLKALSVQLPAVGYVQGMNFVAAKLLLLWQNDHFQRHRLDEDVFSLLTGIVHRHSSLWSPGMPGLRRCIFALQKLMEKHLPALHGHLRRIGMHAGYFATQWFVTLFSRILPLDSFACVWDRFLTDGLKMLFRVALVILTYMQTDLLAMDMEEASMYFCRNPKLHVETMPSARLICEAMAFKVTRARLRAVEDERQVDLLHFRLEADKNMDAAVFFPEVEVVADDGNDLAAIRSELHGLDSGVKQDVAVFRQKIERIHRAADAAAATYLVATAQMMEASYRLQELTEWSSWNDMPDEEAASPPPWYLRVFACFEAHPHAAHARLRDEDGQQQHEKHVEEYEARREALMLAAVEMEEATTYKAKMTEQFLAVLAASEQSKTALLKARFDALDHTHQPLDKYATDSE</sequence>
<dbReference type="GO" id="GO:0005096">
    <property type="term" value="F:GTPase activator activity"/>
    <property type="evidence" value="ECO:0007669"/>
    <property type="project" value="TreeGrafter"/>
</dbReference>
<gene>
    <name evidence="4" type="primary">Aste57867_8570</name>
    <name evidence="3" type="ORF">As57867_008538</name>
    <name evidence="4" type="ORF">ASTE57867_8570</name>
</gene>
<dbReference type="EMBL" id="CAADRA010005127">
    <property type="protein sequence ID" value="VFT85456.1"/>
    <property type="molecule type" value="Genomic_DNA"/>
</dbReference>